<gene>
    <name evidence="6" type="primary">RNA14</name>
    <name evidence="6" type="ORF">MJAP1_000784</name>
</gene>
<dbReference type="AlphaFoldDB" id="A0AAF0F3S4"/>
<dbReference type="Pfam" id="PF05843">
    <property type="entry name" value="Suf"/>
    <property type="match status" value="1"/>
</dbReference>
<evidence type="ECO:0000256" key="2">
    <source>
        <dbReference type="ARBA" id="ARBA00023242"/>
    </source>
</evidence>
<evidence type="ECO:0000313" key="7">
    <source>
        <dbReference type="Proteomes" id="UP001217754"/>
    </source>
</evidence>
<accession>A0AAF0F3S4</accession>
<dbReference type="Proteomes" id="UP001217754">
    <property type="component" value="Chromosome 1"/>
</dbReference>
<dbReference type="GO" id="GO:0005737">
    <property type="term" value="C:cytoplasm"/>
    <property type="evidence" value="ECO:0007669"/>
    <property type="project" value="UniProtKB-SubCell"/>
</dbReference>
<organism evidence="6 7">
    <name type="scientific">Malassezia japonica</name>
    <dbReference type="NCBI Taxonomy" id="223818"/>
    <lineage>
        <taxon>Eukaryota</taxon>
        <taxon>Fungi</taxon>
        <taxon>Dikarya</taxon>
        <taxon>Basidiomycota</taxon>
        <taxon>Ustilaginomycotina</taxon>
        <taxon>Malasseziomycetes</taxon>
        <taxon>Malasseziales</taxon>
        <taxon>Malasseziaceae</taxon>
        <taxon>Malassezia</taxon>
    </lineage>
</organism>
<dbReference type="InterPro" id="IPR008847">
    <property type="entry name" value="Suf"/>
</dbReference>
<proteinExistence type="predicted"/>
<dbReference type="EMBL" id="CP119958">
    <property type="protein sequence ID" value="WFD37837.1"/>
    <property type="molecule type" value="Genomic_DNA"/>
</dbReference>
<reference evidence="6" key="1">
    <citation type="submission" date="2023-03" db="EMBL/GenBank/DDBJ databases">
        <title>Mating type loci evolution in Malassezia.</title>
        <authorList>
            <person name="Coelho M.A."/>
        </authorList>
    </citation>
    <scope>NUCLEOTIDE SEQUENCE</scope>
    <source>
        <strain evidence="6">CBS 9431</strain>
    </source>
</reference>
<evidence type="ECO:0000313" key="6">
    <source>
        <dbReference type="EMBL" id="WFD37837.1"/>
    </source>
</evidence>
<dbReference type="SUPFAM" id="SSF48452">
    <property type="entry name" value="TPR-like"/>
    <property type="match status" value="2"/>
</dbReference>
<sequence length="792" mass="91416">MASAATAPENLVSSAASPAPEPENAPAERREPQNEYERLEFAVEKNPRVAEHWMELLAYVKDEQDLDAVRRVYDRFFEYFPNAGAQWIAYAEMELAHSNFTQVDAIFVRCLRTTLSLDLWRFYLQYTRRVNPLPPYTGEDNSPREQTRRVLEGAYEFALKYIGWDRESGVIWQDYINLIREREAKGTWQEGQKMDQLRRVFRRAVVIPLNQVEAIWRDYDAYENALNKLTAKKFLAESSPGYMQARSVLRELKGQTENLVRPELPVLPCWILPTPFSRPPGKERQMFAAWRRYLEWEEKNPLMLEDTAAFHTRVLSAYRKASMYMRFDAVLWYNAASFCQSAHREADALAWYKSGMEACPWSLLLRFGYAELCRAQGRYADGTAALDELVVYLQHELDVRLGALRAMQEHVDKETAEERVRIQERRQQLDSMPEDEGDTAVELADKERRLHEECASRKTKLAEDSKVEIDEWKDAMAQTWIKYMHFVRRADGIKPTRQIFGRARKTPHCAWQVYEANALIEYHCSKEPVVAAKVFELALRTFGPEEHLVVRYLDFLISINDDTNARAVFERTVSSIPAERARIIWNRWSDYEYCYGDTSAIARLESRLHDLYPDEPKVEAAADKLRYDMLDAVRARDLGFSRAANAMLRKERTETPAVDEPREETQKPKAAAPAAGRQSMEEIRKSLLAAEPKKESEKRAASKEPPAAKKAKTSEAPTRRSRLEPTPPPQPSLPDALLYFLSLLPSAQSFDGPRIPPDHILECMMNTSLPLIQLPGYADRKGPARRSTRKGR</sequence>
<dbReference type="RefSeq" id="XP_060120734.1">
    <property type="nucleotide sequence ID" value="XM_060264751.1"/>
</dbReference>
<dbReference type="InterPro" id="IPR045243">
    <property type="entry name" value="Rna14-like"/>
</dbReference>
<evidence type="ECO:0000256" key="4">
    <source>
        <dbReference type="SAM" id="MobiDB-lite"/>
    </source>
</evidence>
<dbReference type="PANTHER" id="PTHR19980:SF0">
    <property type="entry name" value="CLEAVAGE STIMULATION FACTOR SUBUNIT 3"/>
    <property type="match status" value="1"/>
</dbReference>
<keyword evidence="1" id="KW-0677">Repeat</keyword>
<dbReference type="GO" id="GO:0005634">
    <property type="term" value="C:nucleus"/>
    <property type="evidence" value="ECO:0007669"/>
    <property type="project" value="UniProtKB-SubCell"/>
</dbReference>
<comment type="subcellular location">
    <subcellularLocation>
        <location evidence="3">Nucleus</location>
    </subcellularLocation>
    <subcellularLocation>
        <location evidence="3">Cytoplasm</location>
    </subcellularLocation>
    <text evidence="3">Nucleus and/or cytoplasm.</text>
</comment>
<feature type="compositionally biased region" description="Low complexity" evidence="4">
    <location>
        <begin position="13"/>
        <end position="25"/>
    </location>
</feature>
<evidence type="ECO:0000256" key="1">
    <source>
        <dbReference type="ARBA" id="ARBA00022737"/>
    </source>
</evidence>
<feature type="compositionally biased region" description="Basic and acidic residues" evidence="4">
    <location>
        <begin position="679"/>
        <end position="702"/>
    </location>
</feature>
<name>A0AAF0F3S4_9BASI</name>
<evidence type="ECO:0000256" key="3">
    <source>
        <dbReference type="RuleBase" id="RU369035"/>
    </source>
</evidence>
<evidence type="ECO:0000259" key="5">
    <source>
        <dbReference type="Pfam" id="PF05843"/>
    </source>
</evidence>
<protein>
    <recommendedName>
        <fullName evidence="3">mRNA 3'-end-processing protein RNA14</fullName>
    </recommendedName>
</protein>
<dbReference type="SMART" id="SM00386">
    <property type="entry name" value="HAT"/>
    <property type="match status" value="7"/>
</dbReference>
<dbReference type="GO" id="GO:0003729">
    <property type="term" value="F:mRNA binding"/>
    <property type="evidence" value="ECO:0007669"/>
    <property type="project" value="TreeGrafter"/>
</dbReference>
<dbReference type="GeneID" id="85224433"/>
<dbReference type="PANTHER" id="PTHR19980">
    <property type="entry name" value="RNA CLEAVAGE STIMULATION FACTOR"/>
    <property type="match status" value="1"/>
</dbReference>
<feature type="compositionally biased region" description="Basic and acidic residues" evidence="4">
    <location>
        <begin position="648"/>
        <end position="667"/>
    </location>
</feature>
<feature type="domain" description="Suppressor of forked" evidence="5">
    <location>
        <begin position="36"/>
        <end position="637"/>
    </location>
</feature>
<dbReference type="Gene3D" id="1.25.40.1040">
    <property type="match status" value="1"/>
</dbReference>
<dbReference type="GO" id="GO:0180010">
    <property type="term" value="P:co-transcriptional mRNA 3'-end processing, cleavage and polyadenylation pathway"/>
    <property type="evidence" value="ECO:0007669"/>
    <property type="project" value="UniProtKB-UniRule"/>
</dbReference>
<keyword evidence="3" id="KW-0963">Cytoplasm</keyword>
<dbReference type="InterPro" id="IPR003107">
    <property type="entry name" value="HAT"/>
</dbReference>
<keyword evidence="2 3" id="KW-0539">Nucleus</keyword>
<comment type="function">
    <text evidence="3">Component of the cleavage factor IA (CFIA) complex, which is involved in the endonucleolytic cleavage during polyadenylation-dependent pre-mRNA 3'-end formation.</text>
</comment>
<feature type="region of interest" description="Disordered" evidence="4">
    <location>
        <begin position="647"/>
        <end position="734"/>
    </location>
</feature>
<dbReference type="InterPro" id="IPR011990">
    <property type="entry name" value="TPR-like_helical_dom_sf"/>
</dbReference>
<feature type="region of interest" description="Disordered" evidence="4">
    <location>
        <begin position="1"/>
        <end position="34"/>
    </location>
</feature>
<keyword evidence="7" id="KW-1185">Reference proteome</keyword>
<keyword evidence="3" id="KW-0507">mRNA processing</keyword>